<dbReference type="InterPro" id="IPR013325">
    <property type="entry name" value="RNA_pol_sigma_r2"/>
</dbReference>
<dbReference type="InterPro" id="IPR013249">
    <property type="entry name" value="RNA_pol_sigma70_r4_t2"/>
</dbReference>
<keyword evidence="5" id="KW-0804">Transcription</keyword>
<dbReference type="InterPro" id="IPR052704">
    <property type="entry name" value="ECF_Sigma-70_Domain"/>
</dbReference>
<evidence type="ECO:0000313" key="10">
    <source>
        <dbReference type="Proteomes" id="UP001597046"/>
    </source>
</evidence>
<dbReference type="InterPro" id="IPR032710">
    <property type="entry name" value="NTF2-like_dom_sf"/>
</dbReference>
<dbReference type="InterPro" id="IPR013324">
    <property type="entry name" value="RNA_pol_sigma_r3/r4-like"/>
</dbReference>
<feature type="region of interest" description="Disordered" evidence="6">
    <location>
        <begin position="171"/>
        <end position="193"/>
    </location>
</feature>
<evidence type="ECO:0000256" key="5">
    <source>
        <dbReference type="ARBA" id="ARBA00023163"/>
    </source>
</evidence>
<keyword evidence="10" id="KW-1185">Reference proteome</keyword>
<evidence type="ECO:0000256" key="1">
    <source>
        <dbReference type="ARBA" id="ARBA00010641"/>
    </source>
</evidence>
<evidence type="ECO:0000256" key="6">
    <source>
        <dbReference type="SAM" id="MobiDB-lite"/>
    </source>
</evidence>
<keyword evidence="4" id="KW-0731">Sigma factor</keyword>
<dbReference type="Gene3D" id="1.10.10.10">
    <property type="entry name" value="Winged helix-like DNA-binding domain superfamily/Winged helix DNA-binding domain"/>
    <property type="match status" value="1"/>
</dbReference>
<protein>
    <submittedName>
        <fullName evidence="9">Sigma-70 family RNA polymerase sigma factor</fullName>
    </submittedName>
</protein>
<dbReference type="RefSeq" id="WP_386053717.1">
    <property type="nucleotide sequence ID" value="NZ_JBHTKH010000010.1"/>
</dbReference>
<evidence type="ECO:0000259" key="7">
    <source>
        <dbReference type="Pfam" id="PF04542"/>
    </source>
</evidence>
<dbReference type="NCBIfam" id="TIGR02937">
    <property type="entry name" value="sigma70-ECF"/>
    <property type="match status" value="1"/>
</dbReference>
<proteinExistence type="inferred from homology"/>
<feature type="domain" description="RNA polymerase sigma factor 70 region 4 type 2" evidence="8">
    <location>
        <begin position="122"/>
        <end position="172"/>
    </location>
</feature>
<comment type="similarity">
    <text evidence="1">Belongs to the sigma-70 factor family. ECF subfamily.</text>
</comment>
<evidence type="ECO:0000256" key="2">
    <source>
        <dbReference type="ARBA" id="ARBA00011344"/>
    </source>
</evidence>
<name>A0ABW3N2Q6_9MICO</name>
<comment type="caution">
    <text evidence="9">The sequence shown here is derived from an EMBL/GenBank/DDBJ whole genome shotgun (WGS) entry which is preliminary data.</text>
</comment>
<dbReference type="Pfam" id="PF08281">
    <property type="entry name" value="Sigma70_r4_2"/>
    <property type="match status" value="1"/>
</dbReference>
<evidence type="ECO:0000256" key="3">
    <source>
        <dbReference type="ARBA" id="ARBA00023015"/>
    </source>
</evidence>
<comment type="subunit">
    <text evidence="2">Interacts transiently with the RNA polymerase catalytic core formed by RpoA, RpoB, RpoC and RpoZ (2 alpha, 1 beta, 1 beta' and 1 omega subunit) to form the RNA polymerase holoenzyme that can initiate transcription.</text>
</comment>
<accession>A0ABW3N2Q6</accession>
<keyword evidence="3" id="KW-0805">Transcription regulation</keyword>
<feature type="domain" description="RNA polymerase sigma-70 region 2" evidence="7">
    <location>
        <begin position="16"/>
        <end position="79"/>
    </location>
</feature>
<dbReference type="SUPFAM" id="SSF88946">
    <property type="entry name" value="Sigma2 domain of RNA polymerase sigma factors"/>
    <property type="match status" value="1"/>
</dbReference>
<dbReference type="SUPFAM" id="SSF54427">
    <property type="entry name" value="NTF2-like"/>
    <property type="match status" value="1"/>
</dbReference>
<dbReference type="Gene3D" id="3.10.450.50">
    <property type="match status" value="1"/>
</dbReference>
<organism evidence="9 10">
    <name type="scientific">Terrabacter terrigena</name>
    <dbReference type="NCBI Taxonomy" id="574718"/>
    <lineage>
        <taxon>Bacteria</taxon>
        <taxon>Bacillati</taxon>
        <taxon>Actinomycetota</taxon>
        <taxon>Actinomycetes</taxon>
        <taxon>Micrococcales</taxon>
        <taxon>Intrasporangiaceae</taxon>
        <taxon>Terrabacter</taxon>
    </lineage>
</organism>
<dbReference type="InterPro" id="IPR036388">
    <property type="entry name" value="WH-like_DNA-bd_sf"/>
</dbReference>
<dbReference type="InterPro" id="IPR007627">
    <property type="entry name" value="RNA_pol_sigma70_r2"/>
</dbReference>
<dbReference type="PANTHER" id="PTHR30173">
    <property type="entry name" value="SIGMA 19 FACTOR"/>
    <property type="match status" value="1"/>
</dbReference>
<dbReference type="PANTHER" id="PTHR30173:SF43">
    <property type="entry name" value="ECF RNA POLYMERASE SIGMA FACTOR SIGI-RELATED"/>
    <property type="match status" value="1"/>
</dbReference>
<dbReference type="InterPro" id="IPR014284">
    <property type="entry name" value="RNA_pol_sigma-70_dom"/>
</dbReference>
<evidence type="ECO:0000313" key="9">
    <source>
        <dbReference type="EMBL" id="MFD1055690.1"/>
    </source>
</evidence>
<reference evidence="10" key="1">
    <citation type="journal article" date="2019" name="Int. J. Syst. Evol. Microbiol.">
        <title>The Global Catalogue of Microorganisms (GCM) 10K type strain sequencing project: providing services to taxonomists for standard genome sequencing and annotation.</title>
        <authorList>
            <consortium name="The Broad Institute Genomics Platform"/>
            <consortium name="The Broad Institute Genome Sequencing Center for Infectious Disease"/>
            <person name="Wu L."/>
            <person name="Ma J."/>
        </authorList>
    </citation>
    <scope>NUCLEOTIDE SEQUENCE [LARGE SCALE GENOMIC DNA]</scope>
    <source>
        <strain evidence="10">CCUG 57508</strain>
    </source>
</reference>
<dbReference type="EMBL" id="JBHTKH010000010">
    <property type="protein sequence ID" value="MFD1055690.1"/>
    <property type="molecule type" value="Genomic_DNA"/>
</dbReference>
<gene>
    <name evidence="9" type="ORF">ACFQ2V_15360</name>
</gene>
<sequence length="311" mass="33536">MDDQNLTREQWLARDFEAHRPRLRAVAHRVLGSSADADDAVQEAWLRLRRSDTSDVANLGGWLTTVVGRISLDMLRSRASRREDSWDAGLAELTETERAAHPTARTPDPAHEAELADSVGVALLVVLDTLGPAERLAFVLHDLFGMPFEQIADIIDRSPAATRQLASRARRRVRAADSGAEAERAGAGSGPEGRRERAVVTAFLHAARGGDLGTLLELLDPEVVLTSDPAAAAMGSPVQLVGPEAVAGRFNGGAQSARLAAFDGGIGLVWAMRGKPKVAFRFTVSDGRVTAIDMLGDEAWLESLEIYYLRD</sequence>
<dbReference type="SUPFAM" id="SSF88659">
    <property type="entry name" value="Sigma3 and sigma4 domains of RNA polymerase sigma factors"/>
    <property type="match status" value="1"/>
</dbReference>
<dbReference type="Gene3D" id="1.10.1740.10">
    <property type="match status" value="1"/>
</dbReference>
<evidence type="ECO:0000259" key="8">
    <source>
        <dbReference type="Pfam" id="PF08281"/>
    </source>
</evidence>
<dbReference type="Proteomes" id="UP001597046">
    <property type="component" value="Unassembled WGS sequence"/>
</dbReference>
<evidence type="ECO:0000256" key="4">
    <source>
        <dbReference type="ARBA" id="ARBA00023082"/>
    </source>
</evidence>
<dbReference type="Pfam" id="PF04542">
    <property type="entry name" value="Sigma70_r2"/>
    <property type="match status" value="1"/>
</dbReference>